<keyword evidence="2" id="KW-1185">Reference proteome</keyword>
<reference evidence="1 2" key="1">
    <citation type="submission" date="2019-03" db="EMBL/GenBank/DDBJ databases">
        <title>First draft genome of Liparis tanakae, snailfish: a comprehensive survey of snailfish specific genes.</title>
        <authorList>
            <person name="Kim W."/>
            <person name="Song I."/>
            <person name="Jeong J.-H."/>
            <person name="Kim D."/>
            <person name="Kim S."/>
            <person name="Ryu S."/>
            <person name="Song J.Y."/>
            <person name="Lee S.K."/>
        </authorList>
    </citation>
    <scope>NUCLEOTIDE SEQUENCE [LARGE SCALE GENOMIC DNA]</scope>
    <source>
        <tissue evidence="1">Muscle</tissue>
    </source>
</reference>
<evidence type="ECO:0000313" key="2">
    <source>
        <dbReference type="Proteomes" id="UP000314294"/>
    </source>
</evidence>
<name>A0A4Z2J7S7_9TELE</name>
<gene>
    <name evidence="1" type="ORF">EYF80_003995</name>
</gene>
<comment type="caution">
    <text evidence="1">The sequence shown here is derived from an EMBL/GenBank/DDBJ whole genome shotgun (WGS) entry which is preliminary data.</text>
</comment>
<protein>
    <submittedName>
        <fullName evidence="1">Uncharacterized protein</fullName>
    </submittedName>
</protein>
<sequence length="90" mass="10127">MFMALWQQSIKVAQLVPHYAWVTEATQKTQLVLHHVLSTNQLGAFNNLHSEGLFVVATATLSHYRKVAISNHPSYFIEMLDICQGDTTAI</sequence>
<dbReference type="Proteomes" id="UP000314294">
    <property type="component" value="Unassembled WGS sequence"/>
</dbReference>
<evidence type="ECO:0000313" key="1">
    <source>
        <dbReference type="EMBL" id="TNN85748.1"/>
    </source>
</evidence>
<dbReference type="AlphaFoldDB" id="A0A4Z2J7S7"/>
<dbReference type="EMBL" id="SRLO01000019">
    <property type="protein sequence ID" value="TNN85748.1"/>
    <property type="molecule type" value="Genomic_DNA"/>
</dbReference>
<proteinExistence type="predicted"/>
<organism evidence="1 2">
    <name type="scientific">Liparis tanakae</name>
    <name type="common">Tanaka's snailfish</name>
    <dbReference type="NCBI Taxonomy" id="230148"/>
    <lineage>
        <taxon>Eukaryota</taxon>
        <taxon>Metazoa</taxon>
        <taxon>Chordata</taxon>
        <taxon>Craniata</taxon>
        <taxon>Vertebrata</taxon>
        <taxon>Euteleostomi</taxon>
        <taxon>Actinopterygii</taxon>
        <taxon>Neopterygii</taxon>
        <taxon>Teleostei</taxon>
        <taxon>Neoteleostei</taxon>
        <taxon>Acanthomorphata</taxon>
        <taxon>Eupercaria</taxon>
        <taxon>Perciformes</taxon>
        <taxon>Cottioidei</taxon>
        <taxon>Cottales</taxon>
        <taxon>Liparidae</taxon>
        <taxon>Liparis</taxon>
    </lineage>
</organism>
<accession>A0A4Z2J7S7</accession>